<dbReference type="GO" id="GO:0016874">
    <property type="term" value="F:ligase activity"/>
    <property type="evidence" value="ECO:0007669"/>
    <property type="project" value="UniProtKB-KW"/>
</dbReference>
<dbReference type="PANTHER" id="PTHR43679">
    <property type="entry name" value="OCTANOYLTRANSFERASE LIPM-RELATED"/>
    <property type="match status" value="1"/>
</dbReference>
<dbReference type="AlphaFoldDB" id="A0A563VYD4"/>
<proteinExistence type="predicted"/>
<dbReference type="Pfam" id="PF21948">
    <property type="entry name" value="LplA-B_cat"/>
    <property type="match status" value="1"/>
</dbReference>
<dbReference type="SUPFAM" id="SSF55681">
    <property type="entry name" value="Class II aaRS and biotin synthetases"/>
    <property type="match status" value="1"/>
</dbReference>
<keyword evidence="3" id="KW-1185">Reference proteome</keyword>
<dbReference type="Gene3D" id="3.30.930.10">
    <property type="entry name" value="Bira Bifunctional Protein, Domain 2"/>
    <property type="match status" value="1"/>
</dbReference>
<dbReference type="EMBL" id="CAACVJ010000390">
    <property type="protein sequence ID" value="VEP16464.1"/>
    <property type="molecule type" value="Genomic_DNA"/>
</dbReference>
<dbReference type="OrthoDB" id="9774653at2"/>
<reference evidence="2 3" key="1">
    <citation type="submission" date="2019-01" db="EMBL/GenBank/DDBJ databases">
        <authorList>
            <person name="Brito A."/>
        </authorList>
    </citation>
    <scope>NUCLEOTIDE SEQUENCE [LARGE SCALE GENOMIC DNA]</scope>
    <source>
        <strain evidence="2">1</strain>
    </source>
</reference>
<sequence>MAVDNWLLEKHRQGNHPSTLRFYTWFPSAISLGYHQQDYPQFWQKLDLDIVSRPTGGKAVLHQGDLTYTVVTSSVPGKRWEVYKYICQFLIDGWRSLGVNLDYGTAVKEYANHHNCFATATGADLIAENGQKAIGSAQLRRRNAILQHGSMTLKDNYDLFIKIFNEPAPQNLLTIIPSSENRAIPKIVEALTEAAKDWFKINLVLQPLSLEEWQDILNNPVSVRY</sequence>
<gene>
    <name evidence="2" type="ORF">H1P_450042</name>
</gene>
<evidence type="ECO:0000313" key="3">
    <source>
        <dbReference type="Proteomes" id="UP000320055"/>
    </source>
</evidence>
<evidence type="ECO:0000313" key="2">
    <source>
        <dbReference type="EMBL" id="VEP16464.1"/>
    </source>
</evidence>
<evidence type="ECO:0000259" key="1">
    <source>
        <dbReference type="PROSITE" id="PS51733"/>
    </source>
</evidence>
<dbReference type="InterPro" id="IPR004143">
    <property type="entry name" value="BPL_LPL_catalytic"/>
</dbReference>
<dbReference type="InterPro" id="IPR050664">
    <property type="entry name" value="Octanoyltrans_LipM/LipL"/>
</dbReference>
<feature type="domain" description="BPL/LPL catalytic" evidence="1">
    <location>
        <begin position="14"/>
        <end position="203"/>
    </location>
</feature>
<organism evidence="2 3">
    <name type="scientific">Hyella patelloides LEGE 07179</name>
    <dbReference type="NCBI Taxonomy" id="945734"/>
    <lineage>
        <taxon>Bacteria</taxon>
        <taxon>Bacillati</taxon>
        <taxon>Cyanobacteriota</taxon>
        <taxon>Cyanophyceae</taxon>
        <taxon>Pleurocapsales</taxon>
        <taxon>Hyellaceae</taxon>
        <taxon>Hyella</taxon>
    </lineage>
</organism>
<dbReference type="Proteomes" id="UP000320055">
    <property type="component" value="Unassembled WGS sequence"/>
</dbReference>
<dbReference type="InterPro" id="IPR045864">
    <property type="entry name" value="aa-tRNA-synth_II/BPL/LPL"/>
</dbReference>
<name>A0A563VYD4_9CYAN</name>
<dbReference type="PANTHER" id="PTHR43679:SF2">
    <property type="entry name" value="OCTANOYL-[GCVH]:PROTEIN N-OCTANOYLTRANSFERASE"/>
    <property type="match status" value="1"/>
</dbReference>
<dbReference type="PROSITE" id="PS51733">
    <property type="entry name" value="BPL_LPL_CATALYTIC"/>
    <property type="match status" value="1"/>
</dbReference>
<keyword evidence="2" id="KW-0436">Ligase</keyword>
<accession>A0A563VYD4</accession>
<protein>
    <submittedName>
        <fullName evidence="2">Lipoate-protein ligase A</fullName>
    </submittedName>
</protein>